<dbReference type="RefSeq" id="WP_125694270.1">
    <property type="nucleotide sequence ID" value="NZ_JBHSSK010000016.1"/>
</dbReference>
<comment type="caution">
    <text evidence="1">The sequence shown here is derived from an EMBL/GenBank/DDBJ whole genome shotgun (WGS) entry which is preliminary data.</text>
</comment>
<evidence type="ECO:0000313" key="2">
    <source>
        <dbReference type="Proteomes" id="UP001596254"/>
    </source>
</evidence>
<protein>
    <submittedName>
        <fullName evidence="1">Uncharacterized protein</fullName>
    </submittedName>
</protein>
<evidence type="ECO:0000313" key="1">
    <source>
        <dbReference type="EMBL" id="MFC6206893.1"/>
    </source>
</evidence>
<name>A0ABW1SS51_9LACO</name>
<dbReference type="Proteomes" id="UP001596254">
    <property type="component" value="Unassembled WGS sequence"/>
</dbReference>
<gene>
    <name evidence="1" type="ORF">ACFP1G_05295</name>
</gene>
<sequence length="225" mass="25880">MNQILVTKNGKATVYNTPIYTFLMRDIDGKSDKKIISMAKAEDKKYYHETIQKSKDDLQERIDSDKGILKNNTFTANADERKDKQRLESDIQHMLAFQAKFPVAKYEKPTAKPLRASVVTDNSGNNVVQENIVHQRIKLDDKVWNYKFKEHGLPFSYPENIKLTMSNGFSQTYDSPVKILSSMYVGYTNETNNQPNIYLTTKTTNKDTKSVFDSLKTKKVTEAKD</sequence>
<reference evidence="2" key="1">
    <citation type="journal article" date="2019" name="Int. J. Syst. Evol. Microbiol.">
        <title>The Global Catalogue of Microorganisms (GCM) 10K type strain sequencing project: providing services to taxonomists for standard genome sequencing and annotation.</title>
        <authorList>
            <consortium name="The Broad Institute Genomics Platform"/>
            <consortium name="The Broad Institute Genome Sequencing Center for Infectious Disease"/>
            <person name="Wu L."/>
            <person name="Ma J."/>
        </authorList>
    </citation>
    <scope>NUCLEOTIDE SEQUENCE [LARGE SCALE GENOMIC DNA]</scope>
    <source>
        <strain evidence="2">CCM 8905</strain>
    </source>
</reference>
<proteinExistence type="predicted"/>
<dbReference type="EMBL" id="JBHSSK010000016">
    <property type="protein sequence ID" value="MFC6206893.1"/>
    <property type="molecule type" value="Genomic_DNA"/>
</dbReference>
<keyword evidence="2" id="KW-1185">Reference proteome</keyword>
<accession>A0ABW1SS51</accession>
<organism evidence="1 2">
    <name type="scientific">Levilactobacillus tongjiangensis</name>
    <dbReference type="NCBI Taxonomy" id="2486023"/>
    <lineage>
        <taxon>Bacteria</taxon>
        <taxon>Bacillati</taxon>
        <taxon>Bacillota</taxon>
        <taxon>Bacilli</taxon>
        <taxon>Lactobacillales</taxon>
        <taxon>Lactobacillaceae</taxon>
        <taxon>Levilactobacillus</taxon>
    </lineage>
</organism>